<evidence type="ECO:0000256" key="2">
    <source>
        <dbReference type="ARBA" id="ARBA00022691"/>
    </source>
</evidence>
<dbReference type="InterPro" id="IPR006638">
    <property type="entry name" value="Elp3/MiaA/NifB-like_rSAM"/>
</dbReference>
<evidence type="ECO:0000313" key="7">
    <source>
        <dbReference type="EMBL" id="SMF30443.1"/>
    </source>
</evidence>
<protein>
    <submittedName>
        <fullName evidence="7">Radical SAM superfamily enzyme, MoaA/NifB/PqqE/SkfB family</fullName>
    </submittedName>
</protein>
<evidence type="ECO:0000313" key="8">
    <source>
        <dbReference type="Proteomes" id="UP000192906"/>
    </source>
</evidence>
<dbReference type="OrthoDB" id="9810775at2"/>
<keyword evidence="2" id="KW-0949">S-adenosyl-L-methionine</keyword>
<evidence type="ECO:0000256" key="4">
    <source>
        <dbReference type="ARBA" id="ARBA00023004"/>
    </source>
</evidence>
<reference evidence="8" key="1">
    <citation type="submission" date="2017-04" db="EMBL/GenBank/DDBJ databases">
        <authorList>
            <person name="Varghese N."/>
            <person name="Submissions S."/>
        </authorList>
    </citation>
    <scope>NUCLEOTIDE SEQUENCE [LARGE SCALE GENOMIC DNA]</scope>
    <source>
        <strain evidence="8">K3S</strain>
    </source>
</reference>
<comment type="cofactor">
    <cofactor evidence="1">
        <name>[4Fe-4S] cluster</name>
        <dbReference type="ChEBI" id="CHEBI:49883"/>
    </cofactor>
</comment>
<evidence type="ECO:0000256" key="5">
    <source>
        <dbReference type="ARBA" id="ARBA00023014"/>
    </source>
</evidence>
<proteinExistence type="predicted"/>
<dbReference type="Proteomes" id="UP000192906">
    <property type="component" value="Unassembled WGS sequence"/>
</dbReference>
<dbReference type="SFLD" id="SFLDS00029">
    <property type="entry name" value="Radical_SAM"/>
    <property type="match status" value="1"/>
</dbReference>
<dbReference type="RefSeq" id="WP_085103304.1">
    <property type="nucleotide sequence ID" value="NZ_FWZU01000004.1"/>
</dbReference>
<dbReference type="SUPFAM" id="SSF102114">
    <property type="entry name" value="Radical SAM enzymes"/>
    <property type="match status" value="1"/>
</dbReference>
<dbReference type="InterPro" id="IPR007197">
    <property type="entry name" value="rSAM"/>
</dbReference>
<organism evidence="7 8">
    <name type="scientific">Desulfovibrio gilichinskyi</name>
    <dbReference type="NCBI Taxonomy" id="1519643"/>
    <lineage>
        <taxon>Bacteria</taxon>
        <taxon>Pseudomonadati</taxon>
        <taxon>Thermodesulfobacteriota</taxon>
        <taxon>Desulfovibrionia</taxon>
        <taxon>Desulfovibrionales</taxon>
        <taxon>Desulfovibrionaceae</taxon>
        <taxon>Desulfovibrio</taxon>
    </lineage>
</organism>
<keyword evidence="4" id="KW-0408">Iron</keyword>
<dbReference type="InterPro" id="IPR050377">
    <property type="entry name" value="Radical_SAM_PqqE_MftC-like"/>
</dbReference>
<dbReference type="InterPro" id="IPR013785">
    <property type="entry name" value="Aldolase_TIM"/>
</dbReference>
<dbReference type="InterPro" id="IPR058240">
    <property type="entry name" value="rSAM_sf"/>
</dbReference>
<dbReference type="AlphaFoldDB" id="A0A1X7EAM6"/>
<name>A0A1X7EAM6_9BACT</name>
<dbReference type="CDD" id="cd01335">
    <property type="entry name" value="Radical_SAM"/>
    <property type="match status" value="1"/>
</dbReference>
<keyword evidence="8" id="KW-1185">Reference proteome</keyword>
<dbReference type="STRING" id="1519643.SAMN06295933_2835"/>
<dbReference type="Pfam" id="PF04055">
    <property type="entry name" value="Radical_SAM"/>
    <property type="match status" value="1"/>
</dbReference>
<feature type="domain" description="Radical SAM core" evidence="6">
    <location>
        <begin position="24"/>
        <end position="254"/>
    </location>
</feature>
<sequence length="355" mass="40320">MQLYTGLKIFHYQDKLDSLSQDSSEIKAPIHIRIKPTNLCNHNCSYCVYRNKNMQLGKDMVIKDKIPAKKMDEIVEDCIEMGVKAVTFSGGGEPFCYPYLAKTAQSLVDGGIRIASLTNGGLLKGDAAEVFAKHGTWVRISMDGWDGPSYAKFRSVPREEFSNVIKNIENFKKMGGECFLGVSYIVNRENAEHVFEMGKKLKEIGVDSVKFSACVVSNEGDANNAYHAPIFEKVKEETQQAVEDLADDSFEVFDSYHHLDEEFETKYDWCPYQQILPVIGADLRVYSCQDKAYNLDCGVLGELTDQRFKDFWFNGNDKFFKIKPSRDCNHHCVSNSKNMLIHEYLDADPNHLAFV</sequence>
<evidence type="ECO:0000256" key="1">
    <source>
        <dbReference type="ARBA" id="ARBA00001966"/>
    </source>
</evidence>
<evidence type="ECO:0000256" key="3">
    <source>
        <dbReference type="ARBA" id="ARBA00022723"/>
    </source>
</evidence>
<dbReference type="Gene3D" id="3.20.20.70">
    <property type="entry name" value="Aldolase class I"/>
    <property type="match status" value="1"/>
</dbReference>
<dbReference type="PANTHER" id="PTHR11228">
    <property type="entry name" value="RADICAL SAM DOMAIN PROTEIN"/>
    <property type="match status" value="1"/>
</dbReference>
<evidence type="ECO:0000259" key="6">
    <source>
        <dbReference type="PROSITE" id="PS51918"/>
    </source>
</evidence>
<dbReference type="PROSITE" id="PS51918">
    <property type="entry name" value="RADICAL_SAM"/>
    <property type="match status" value="1"/>
</dbReference>
<accession>A0A1X7EAM6</accession>
<dbReference type="GO" id="GO:0046872">
    <property type="term" value="F:metal ion binding"/>
    <property type="evidence" value="ECO:0007669"/>
    <property type="project" value="UniProtKB-KW"/>
</dbReference>
<dbReference type="SFLD" id="SFLDG01067">
    <property type="entry name" value="SPASM/twitch_domain_containing"/>
    <property type="match status" value="1"/>
</dbReference>
<keyword evidence="3" id="KW-0479">Metal-binding</keyword>
<dbReference type="GO" id="GO:0003824">
    <property type="term" value="F:catalytic activity"/>
    <property type="evidence" value="ECO:0007669"/>
    <property type="project" value="InterPro"/>
</dbReference>
<keyword evidence="5" id="KW-0411">Iron-sulfur</keyword>
<dbReference type="GO" id="GO:0051536">
    <property type="term" value="F:iron-sulfur cluster binding"/>
    <property type="evidence" value="ECO:0007669"/>
    <property type="project" value="UniProtKB-KW"/>
</dbReference>
<gene>
    <name evidence="7" type="ORF">SAMN06295933_2835</name>
</gene>
<dbReference type="SMART" id="SM00729">
    <property type="entry name" value="Elp3"/>
    <property type="match status" value="1"/>
</dbReference>
<dbReference type="EMBL" id="FWZU01000004">
    <property type="protein sequence ID" value="SMF30443.1"/>
    <property type="molecule type" value="Genomic_DNA"/>
</dbReference>
<dbReference type="PANTHER" id="PTHR11228:SF7">
    <property type="entry name" value="PQQA PEPTIDE CYCLASE"/>
    <property type="match status" value="1"/>
</dbReference>